<feature type="compositionally biased region" description="Polar residues" evidence="1">
    <location>
        <begin position="1"/>
        <end position="10"/>
    </location>
</feature>
<dbReference type="GO" id="GO:0005700">
    <property type="term" value="C:polytene chromosome"/>
    <property type="evidence" value="ECO:0007669"/>
    <property type="project" value="TreeGrafter"/>
</dbReference>
<organism evidence="3 4">
    <name type="scientific">Knipowitschia caucasica</name>
    <name type="common">Caucasian dwarf goby</name>
    <name type="synonym">Pomatoschistus caucasicus</name>
    <dbReference type="NCBI Taxonomy" id="637954"/>
    <lineage>
        <taxon>Eukaryota</taxon>
        <taxon>Metazoa</taxon>
        <taxon>Chordata</taxon>
        <taxon>Craniata</taxon>
        <taxon>Vertebrata</taxon>
        <taxon>Euteleostomi</taxon>
        <taxon>Actinopterygii</taxon>
        <taxon>Neopterygii</taxon>
        <taxon>Teleostei</taxon>
        <taxon>Neoteleostei</taxon>
        <taxon>Acanthomorphata</taxon>
        <taxon>Gobiaria</taxon>
        <taxon>Gobiiformes</taxon>
        <taxon>Gobioidei</taxon>
        <taxon>Gobiidae</taxon>
        <taxon>Gobiinae</taxon>
        <taxon>Knipowitschia</taxon>
    </lineage>
</organism>
<proteinExistence type="predicted"/>
<dbReference type="GO" id="GO:0043516">
    <property type="term" value="P:regulation of DNA damage response, signal transduction by p53 class mediator"/>
    <property type="evidence" value="ECO:0007669"/>
    <property type="project" value="TreeGrafter"/>
</dbReference>
<dbReference type="PANTHER" id="PTHR46167:SF1">
    <property type="entry name" value="N-LYSINE METHYLTRANSFERASE KMT5A"/>
    <property type="match status" value="1"/>
</dbReference>
<protein>
    <recommendedName>
        <fullName evidence="2">SET domain-containing protein</fullName>
    </recommendedName>
</protein>
<evidence type="ECO:0000313" key="4">
    <source>
        <dbReference type="Proteomes" id="UP001497482"/>
    </source>
</evidence>
<dbReference type="PROSITE" id="PS50280">
    <property type="entry name" value="SET"/>
    <property type="match status" value="1"/>
</dbReference>
<dbReference type="GO" id="GO:0006357">
    <property type="term" value="P:regulation of transcription by RNA polymerase II"/>
    <property type="evidence" value="ECO:0007669"/>
    <property type="project" value="TreeGrafter"/>
</dbReference>
<sequence>MFPTAPTNRGLSAKKPPDETETTTTGKEIVNTWFKGLMAIRSVGSGVFRRGLFAVGSICKGDFVVEYRGDLIDDAEAERRRKVYHPSCAAFFFLFKWIGKTWCIDASREDGSFGRLVNDEHRHPNCRMKKVEVEGSPHLCLFALKDIKDGEEITYDYGGNDCPWRIKNITHPAKSSHPAVMSEKRMEEAPSPQDTPQQMTLCAIDTHPAKSSHPAVMSEKRMEEAPSPQDTPQQMTLCAIDTHPAKSSHPAVMSEKRMEEAPSPQDTPQQMTLCAIDTHPAKSSHPAVMSEKRMEEAPSPQDTPQQMTLCAIDTHPAKSSHPAVMSEKRMEEAPSPQDTPQQMTLCAIDTHPAKSSHPAVMSEKRMEEAPSPQDTPQQNHQMRKLLQVLWGMKTQQASNTDAQQQSMAHLLESILWHIPLKNHQQRKLLQVLWGMKTQQASNTDAQQQSMEHLLESVLWHIPPKVKLHRKKHPGRQQRLGR</sequence>
<dbReference type="GO" id="GO:0005634">
    <property type="term" value="C:nucleus"/>
    <property type="evidence" value="ECO:0007669"/>
    <property type="project" value="TreeGrafter"/>
</dbReference>
<dbReference type="GO" id="GO:0042799">
    <property type="term" value="F:histone H4K20 methyltransferase activity"/>
    <property type="evidence" value="ECO:0007669"/>
    <property type="project" value="TreeGrafter"/>
</dbReference>
<dbReference type="EMBL" id="OZ035823">
    <property type="protein sequence ID" value="CAL1569555.1"/>
    <property type="molecule type" value="Genomic_DNA"/>
</dbReference>
<dbReference type="PANTHER" id="PTHR46167">
    <property type="entry name" value="N-LYSINE METHYLTRANSFERASE KMT5A"/>
    <property type="match status" value="1"/>
</dbReference>
<feature type="region of interest" description="Disordered" evidence="1">
    <location>
        <begin position="173"/>
        <end position="196"/>
    </location>
</feature>
<dbReference type="SMART" id="SM00317">
    <property type="entry name" value="SET"/>
    <property type="match status" value="1"/>
</dbReference>
<evidence type="ECO:0000256" key="1">
    <source>
        <dbReference type="SAM" id="MobiDB-lite"/>
    </source>
</evidence>
<dbReference type="InterPro" id="IPR051760">
    <property type="entry name" value="KMT5A"/>
</dbReference>
<dbReference type="AlphaFoldDB" id="A0AAV2IX28"/>
<gene>
    <name evidence="3" type="ORF">KC01_LOCUS1978</name>
</gene>
<dbReference type="InterPro" id="IPR046341">
    <property type="entry name" value="SET_dom_sf"/>
</dbReference>
<dbReference type="InterPro" id="IPR001214">
    <property type="entry name" value="SET_dom"/>
</dbReference>
<name>A0AAV2IX28_KNICA</name>
<feature type="region of interest" description="Disordered" evidence="1">
    <location>
        <begin position="354"/>
        <end position="379"/>
    </location>
</feature>
<accession>A0AAV2IX28</accession>
<keyword evidence="4" id="KW-1185">Reference proteome</keyword>
<dbReference type="Proteomes" id="UP001497482">
    <property type="component" value="Chromosome 1"/>
</dbReference>
<feature type="domain" description="SET" evidence="2">
    <location>
        <begin position="25"/>
        <end position="158"/>
    </location>
</feature>
<dbReference type="SUPFAM" id="SSF82199">
    <property type="entry name" value="SET domain"/>
    <property type="match status" value="1"/>
</dbReference>
<feature type="region of interest" description="Disordered" evidence="1">
    <location>
        <begin position="1"/>
        <end position="25"/>
    </location>
</feature>
<evidence type="ECO:0000259" key="2">
    <source>
        <dbReference type="PROSITE" id="PS50280"/>
    </source>
</evidence>
<dbReference type="Pfam" id="PF00856">
    <property type="entry name" value="SET"/>
    <property type="match status" value="1"/>
</dbReference>
<dbReference type="Gene3D" id="2.170.270.10">
    <property type="entry name" value="SET domain"/>
    <property type="match status" value="1"/>
</dbReference>
<reference evidence="3 4" key="1">
    <citation type="submission" date="2024-04" db="EMBL/GenBank/DDBJ databases">
        <authorList>
            <person name="Waldvogel A.-M."/>
            <person name="Schoenle A."/>
        </authorList>
    </citation>
    <scope>NUCLEOTIDE SEQUENCE [LARGE SCALE GENOMIC DNA]</scope>
</reference>
<evidence type="ECO:0000313" key="3">
    <source>
        <dbReference type="EMBL" id="CAL1569555.1"/>
    </source>
</evidence>